<gene>
    <name evidence="7" type="primary">mttB</name>
</gene>
<keyword evidence="7" id="KW-0496">Mitochondrion</keyword>
<evidence type="ECO:0000256" key="4">
    <source>
        <dbReference type="ARBA" id="ARBA00022989"/>
    </source>
</evidence>
<proteinExistence type="inferred from homology"/>
<keyword evidence="3 6" id="KW-0812">Transmembrane</keyword>
<evidence type="ECO:0000256" key="6">
    <source>
        <dbReference type="SAM" id="Phobius"/>
    </source>
</evidence>
<feature type="transmembrane region" description="Helical" evidence="6">
    <location>
        <begin position="67"/>
        <end position="94"/>
    </location>
</feature>
<evidence type="ECO:0000313" key="7">
    <source>
        <dbReference type="EMBL" id="AGC78746.1"/>
    </source>
</evidence>
<evidence type="ECO:0000256" key="5">
    <source>
        <dbReference type="ARBA" id="ARBA00023136"/>
    </source>
</evidence>
<evidence type="ECO:0000256" key="1">
    <source>
        <dbReference type="ARBA" id="ARBA00004141"/>
    </source>
</evidence>
<dbReference type="GO" id="GO:0043953">
    <property type="term" value="P:protein transport by the Tat complex"/>
    <property type="evidence" value="ECO:0007669"/>
    <property type="project" value="TreeGrafter"/>
</dbReference>
<organism evidence="7">
    <name type="scientific">Oscarella nicolae</name>
    <dbReference type="NCBI Taxonomy" id="1284351"/>
    <lineage>
        <taxon>Eukaryota</taxon>
        <taxon>Metazoa</taxon>
        <taxon>Porifera</taxon>
        <taxon>Homoscleromorpha</taxon>
        <taxon>Homosclerophorida</taxon>
        <taxon>Oscarellidae</taxon>
        <taxon>Oscarella</taxon>
    </lineage>
</organism>
<dbReference type="InterPro" id="IPR002033">
    <property type="entry name" value="TatC"/>
</dbReference>
<reference evidence="7" key="1">
    <citation type="journal article" date="2013" name="PLoS ONE">
        <title>Systematics and molecular phylogeny of the family oscarellidae (homoscleromorpha) with description of two new oscarella species.</title>
        <authorList>
            <person name="Gazave E."/>
            <person name="Lavrov D.V."/>
            <person name="Cabrol J."/>
            <person name="Renard E."/>
            <person name="Rocher C."/>
            <person name="Vacelet J."/>
            <person name="Adamska M."/>
            <person name="Borchiellini C."/>
            <person name="Ereskovsky A.V."/>
        </authorList>
    </citation>
    <scope>NUCLEOTIDE SEQUENCE</scope>
    <source>
        <strain evidence="7">Obi_rnl-f1_d20</strain>
    </source>
</reference>
<feature type="transmembrane region" description="Helical" evidence="6">
    <location>
        <begin position="158"/>
        <end position="180"/>
    </location>
</feature>
<dbReference type="AlphaFoldDB" id="R9QTR6"/>
<evidence type="ECO:0000256" key="2">
    <source>
        <dbReference type="ARBA" id="ARBA00008882"/>
    </source>
</evidence>
<dbReference type="Pfam" id="PF00902">
    <property type="entry name" value="TatC"/>
    <property type="match status" value="1"/>
</dbReference>
<dbReference type="GO" id="GO:0065002">
    <property type="term" value="P:intracellular protein transmembrane transport"/>
    <property type="evidence" value="ECO:0007669"/>
    <property type="project" value="TreeGrafter"/>
</dbReference>
<dbReference type="PANTHER" id="PTHR30371:SF0">
    <property type="entry name" value="SEC-INDEPENDENT PROTEIN TRANSLOCASE PROTEIN TATC, CHLOROPLASTIC-RELATED"/>
    <property type="match status" value="1"/>
</dbReference>
<keyword evidence="5 6" id="KW-0472">Membrane</keyword>
<dbReference type="GO" id="GO:0033281">
    <property type="term" value="C:TAT protein transport complex"/>
    <property type="evidence" value="ECO:0007669"/>
    <property type="project" value="TreeGrafter"/>
</dbReference>
<feature type="transmembrane region" description="Helical" evidence="6">
    <location>
        <begin position="12"/>
        <end position="40"/>
    </location>
</feature>
<sequence>MTKHLSELKWRGCYLILGFIITIIVGYNYCEEIIFLVFYLNSMCMQEFETNSIVQSKLILTNVYEGLFSYLLISCGLAFFAMVPVLIFQLGLFLAPGYHIYEYRGLLKSFLLCIITYLLAIYIGHGWISPVILKFVGGFSSTFPPIEVNIKASELSSYLIKLTGLIASAGIIIILLVFAPSLVPLRLIIKRWWGRPIIIIISLMVGVIVSPSDIITQCLIATLIYCLFEIWLFLFLLRDQYNKNKHYIYKDN</sequence>
<protein>
    <submittedName>
        <fullName evidence="7">TatC</fullName>
    </submittedName>
</protein>
<feature type="transmembrane region" description="Helical" evidence="6">
    <location>
        <begin position="192"/>
        <end position="208"/>
    </location>
</feature>
<dbReference type="PANTHER" id="PTHR30371">
    <property type="entry name" value="SEC-INDEPENDENT PROTEIN TRANSLOCASE PROTEIN TATC"/>
    <property type="match status" value="1"/>
</dbReference>
<dbReference type="GO" id="GO:0009977">
    <property type="term" value="F:proton motive force dependent protein transmembrane transporter activity"/>
    <property type="evidence" value="ECO:0007669"/>
    <property type="project" value="TreeGrafter"/>
</dbReference>
<keyword evidence="4 6" id="KW-1133">Transmembrane helix</keyword>
<comment type="subcellular location">
    <subcellularLocation>
        <location evidence="1">Membrane</location>
        <topology evidence="1">Multi-pass membrane protein</topology>
    </subcellularLocation>
</comment>
<dbReference type="EMBL" id="JX975186">
    <property type="protein sequence ID" value="AGC78746.1"/>
    <property type="molecule type" value="Genomic_DNA"/>
</dbReference>
<accession>R9QTR6</accession>
<name>R9QTR6_9METZ</name>
<comment type="similarity">
    <text evidence="2">Belongs to the TatC family.</text>
</comment>
<feature type="transmembrane region" description="Helical" evidence="6">
    <location>
        <begin position="214"/>
        <end position="237"/>
    </location>
</feature>
<geneLocation type="mitochondrion" evidence="7"/>
<feature type="transmembrane region" description="Helical" evidence="6">
    <location>
        <begin position="106"/>
        <end position="128"/>
    </location>
</feature>
<evidence type="ECO:0000256" key="3">
    <source>
        <dbReference type="ARBA" id="ARBA00022692"/>
    </source>
</evidence>